<feature type="region of interest" description="Disordered" evidence="1">
    <location>
        <begin position="196"/>
        <end position="230"/>
    </location>
</feature>
<comment type="caution">
    <text evidence="2">The sequence shown here is derived from an EMBL/GenBank/DDBJ whole genome shotgun (WGS) entry which is preliminary data.</text>
</comment>
<feature type="compositionally biased region" description="Polar residues" evidence="1">
    <location>
        <begin position="215"/>
        <end position="230"/>
    </location>
</feature>
<accession>A0A5J4W4Y5</accession>
<dbReference type="AlphaFoldDB" id="A0A5J4W4Y5"/>
<evidence type="ECO:0000256" key="1">
    <source>
        <dbReference type="SAM" id="MobiDB-lite"/>
    </source>
</evidence>
<feature type="compositionally biased region" description="Basic and acidic residues" evidence="1">
    <location>
        <begin position="196"/>
        <end position="214"/>
    </location>
</feature>
<dbReference type="EMBL" id="SNRW01003367">
    <property type="protein sequence ID" value="KAA6390044.1"/>
    <property type="molecule type" value="Genomic_DNA"/>
</dbReference>
<evidence type="ECO:0000313" key="3">
    <source>
        <dbReference type="Proteomes" id="UP000324800"/>
    </source>
</evidence>
<sequence>MLIKGRPFQRQQKKGCRADITNTSKRPSNINSYQALNCTRLVPQQSDCSRRLSAADACECIPSEFKDRSARLDKTITIPTSILSNVITAARVLQAGFSWQGTTQIDFYAQEPPQEQVVEARRRARAAADLAIREDLKTQQSITITDVVVQPGSHRFVRKIATVVQAIIGNHDLDCKSRLVNDIDIQSLQVQKHIRHDQQSVHDEGAHRYDRIGKSTENGTITSNTYSISQ</sequence>
<protein>
    <submittedName>
        <fullName evidence="2">Uncharacterized protein</fullName>
    </submittedName>
</protein>
<name>A0A5J4W4Y5_9EUKA</name>
<evidence type="ECO:0000313" key="2">
    <source>
        <dbReference type="EMBL" id="KAA6390044.1"/>
    </source>
</evidence>
<gene>
    <name evidence="2" type="ORF">EZS28_014429</name>
</gene>
<proteinExistence type="predicted"/>
<reference evidence="2 3" key="1">
    <citation type="submission" date="2019-03" db="EMBL/GenBank/DDBJ databases">
        <title>Single cell metagenomics reveals metabolic interactions within the superorganism composed of flagellate Streblomastix strix and complex community of Bacteroidetes bacteria on its surface.</title>
        <authorList>
            <person name="Treitli S.C."/>
            <person name="Kolisko M."/>
            <person name="Husnik F."/>
            <person name="Keeling P."/>
            <person name="Hampl V."/>
        </authorList>
    </citation>
    <scope>NUCLEOTIDE SEQUENCE [LARGE SCALE GENOMIC DNA]</scope>
    <source>
        <strain evidence="2">ST1C</strain>
    </source>
</reference>
<organism evidence="2 3">
    <name type="scientific">Streblomastix strix</name>
    <dbReference type="NCBI Taxonomy" id="222440"/>
    <lineage>
        <taxon>Eukaryota</taxon>
        <taxon>Metamonada</taxon>
        <taxon>Preaxostyla</taxon>
        <taxon>Oxymonadida</taxon>
        <taxon>Streblomastigidae</taxon>
        <taxon>Streblomastix</taxon>
    </lineage>
</organism>
<feature type="region of interest" description="Disordered" evidence="1">
    <location>
        <begin position="1"/>
        <end position="23"/>
    </location>
</feature>
<dbReference type="Proteomes" id="UP000324800">
    <property type="component" value="Unassembled WGS sequence"/>
</dbReference>